<gene>
    <name evidence="1" type="ORF">CQA01_01080</name>
</gene>
<dbReference type="AlphaFoldDB" id="A0A512C5T2"/>
<dbReference type="Pfam" id="PF20113">
    <property type="entry name" value="DUF6503"/>
    <property type="match status" value="1"/>
</dbReference>
<evidence type="ECO:0000313" key="2">
    <source>
        <dbReference type="Proteomes" id="UP000321301"/>
    </source>
</evidence>
<keyword evidence="2" id="KW-1185">Reference proteome</keyword>
<protein>
    <recommendedName>
        <fullName evidence="3">Deoxyribose-phosphate aldolase</fullName>
    </recommendedName>
</protein>
<dbReference type="Proteomes" id="UP000321301">
    <property type="component" value="Unassembled WGS sequence"/>
</dbReference>
<evidence type="ECO:0008006" key="3">
    <source>
        <dbReference type="Google" id="ProtNLM"/>
    </source>
</evidence>
<dbReference type="InterPro" id="IPR045444">
    <property type="entry name" value="DUF6503"/>
</dbReference>
<reference evidence="1 2" key="1">
    <citation type="submission" date="2019-07" db="EMBL/GenBank/DDBJ databases">
        <title>Whole genome shotgun sequence of Cyclobacterium qasimii NBRC 106168.</title>
        <authorList>
            <person name="Hosoyama A."/>
            <person name="Uohara A."/>
            <person name="Ohji S."/>
            <person name="Ichikawa N."/>
        </authorList>
    </citation>
    <scope>NUCLEOTIDE SEQUENCE [LARGE SCALE GENOMIC DNA]</scope>
    <source>
        <strain evidence="1 2">NBRC 106168</strain>
    </source>
</reference>
<comment type="caution">
    <text evidence="1">The sequence shown here is derived from an EMBL/GenBank/DDBJ whole genome shotgun (WGS) entry which is preliminary data.</text>
</comment>
<accession>A0A512C5T2</accession>
<name>A0A512C5T2_9BACT</name>
<evidence type="ECO:0000313" key="1">
    <source>
        <dbReference type="EMBL" id="GEO19574.1"/>
    </source>
</evidence>
<organism evidence="1 2">
    <name type="scientific">Cyclobacterium qasimii</name>
    <dbReference type="NCBI Taxonomy" id="1350429"/>
    <lineage>
        <taxon>Bacteria</taxon>
        <taxon>Pseudomonadati</taxon>
        <taxon>Bacteroidota</taxon>
        <taxon>Cytophagia</taxon>
        <taxon>Cytophagales</taxon>
        <taxon>Cyclobacteriaceae</taxon>
        <taxon>Cyclobacterium</taxon>
    </lineage>
</organism>
<sequence length="268" mass="30706">MKIDRKSLILRLIAGIEKMSFPPMRKYLYPLLFIALVVGCSAPNESDKIINQSIEAHGGELFKSAQINFTFRERQYEIFKSPNSFRYSRSFVEDGGSVMDVLNQEGFSRTIDGEKVNLSEKNSLAYTNSVNSVAYFAFLPYGLNDEAVIKEYMGMDELEGNNYHLVKVTFKKNGGGEDFEDEFLYWFHEETHLIGYLAYSYHTDGGGLRFRKAINTHEVSGLILQDYENYKPEDESIAVEDLAELFKNGNLELLSEILLEDIEVQFVK</sequence>
<dbReference type="EMBL" id="BJYV01000001">
    <property type="protein sequence ID" value="GEO19574.1"/>
    <property type="molecule type" value="Genomic_DNA"/>
</dbReference>
<proteinExistence type="predicted"/>